<dbReference type="RefSeq" id="WP_067559668.1">
    <property type="nucleotide sequence ID" value="NZ_CAMTBT010000034.1"/>
</dbReference>
<organism evidence="1 2">
    <name type="scientific">Faecalibaculum rodentium</name>
    <dbReference type="NCBI Taxonomy" id="1702221"/>
    <lineage>
        <taxon>Bacteria</taxon>
        <taxon>Bacillati</taxon>
        <taxon>Bacillota</taxon>
        <taxon>Erysipelotrichia</taxon>
        <taxon>Erysipelotrichales</taxon>
        <taxon>Erysipelotrichaceae</taxon>
        <taxon>Faecalibaculum</taxon>
    </lineage>
</organism>
<dbReference type="EMBL" id="CP011391">
    <property type="protein sequence ID" value="AMK55706.1"/>
    <property type="molecule type" value="Genomic_DNA"/>
</dbReference>
<dbReference type="AlphaFoldDB" id="A0A140DYH9"/>
<protein>
    <submittedName>
        <fullName evidence="1">Uncharacterized protein</fullName>
    </submittedName>
</protein>
<proteinExistence type="predicted"/>
<gene>
    <name evidence="1" type="ORF">AALO17_25720</name>
</gene>
<dbReference type="Proteomes" id="UP000069771">
    <property type="component" value="Chromosome"/>
</dbReference>
<dbReference type="OrthoDB" id="2051225at2"/>
<dbReference type="GeneID" id="78479064"/>
<sequence length="204" mass="22261">MSENEKLQRERETYQRVFSKIQIPEPVDVETIMKENRRGTGMNFWQKHAAALGAALVIAGSTGVAYAADLGGIRTTVNVWLHGEHTQLDAVPNGTGGYEFYETGSDESIGGGGGVWIDENGVEHAASAQEVAENLASPVEVREDGTVWLSVNEQTWDITDYVQSGKAENFHAGSRYFRVLVEGTGVQTQTSDRPEPGIAYIELD</sequence>
<dbReference type="KEGG" id="fro:AALO17_25720"/>
<name>A0A140DYH9_9FIRM</name>
<evidence type="ECO:0000313" key="2">
    <source>
        <dbReference type="Proteomes" id="UP000069771"/>
    </source>
</evidence>
<evidence type="ECO:0000313" key="1">
    <source>
        <dbReference type="EMBL" id="AMK55706.1"/>
    </source>
</evidence>
<keyword evidence="2" id="KW-1185">Reference proteome</keyword>
<reference evidence="1 2" key="1">
    <citation type="journal article" date="2016" name="Gut Pathog.">
        <title>Whole genome sequencing of "Faecalibaculum rodentium" ALO17, isolated from C57BL/6J laboratory mouse feces.</title>
        <authorList>
            <person name="Lim S."/>
            <person name="Chang D.H."/>
            <person name="Ahn S."/>
            <person name="Kim B.C."/>
        </authorList>
    </citation>
    <scope>NUCLEOTIDE SEQUENCE [LARGE SCALE GENOMIC DNA]</scope>
    <source>
        <strain evidence="1 2">Alo17</strain>
    </source>
</reference>
<dbReference type="STRING" id="1702221.AALO17_25720"/>
<accession>A0A140DYH9</accession>